<reference evidence="1 2" key="1">
    <citation type="submission" date="2016-10" db="EMBL/GenBank/DDBJ databases">
        <authorList>
            <person name="de Groot N.N."/>
        </authorList>
    </citation>
    <scope>NUCLEOTIDE SEQUENCE [LARGE SCALE GENOMIC DNA]</scope>
    <source>
        <strain evidence="1 2">DSM 6059</strain>
    </source>
</reference>
<keyword evidence="2" id="KW-1185">Reference proteome</keyword>
<gene>
    <name evidence="1" type="ORF">SAMN02745724_04002</name>
</gene>
<organism evidence="1 2">
    <name type="scientific">Pseudoalteromonas denitrificans DSM 6059</name>
    <dbReference type="NCBI Taxonomy" id="1123010"/>
    <lineage>
        <taxon>Bacteria</taxon>
        <taxon>Pseudomonadati</taxon>
        <taxon>Pseudomonadota</taxon>
        <taxon>Gammaproteobacteria</taxon>
        <taxon>Alteromonadales</taxon>
        <taxon>Pseudoalteromonadaceae</taxon>
        <taxon>Pseudoalteromonas</taxon>
    </lineage>
</organism>
<protein>
    <submittedName>
        <fullName evidence="1">Uncharacterized protein</fullName>
    </submittedName>
</protein>
<dbReference type="Proteomes" id="UP000198862">
    <property type="component" value="Unassembled WGS sequence"/>
</dbReference>
<name>A0A1I1QTV2_9GAMM</name>
<dbReference type="EMBL" id="FOLO01000044">
    <property type="protein sequence ID" value="SFD25427.1"/>
    <property type="molecule type" value="Genomic_DNA"/>
</dbReference>
<evidence type="ECO:0000313" key="2">
    <source>
        <dbReference type="Proteomes" id="UP000198862"/>
    </source>
</evidence>
<dbReference type="RefSeq" id="WP_091988801.1">
    <property type="nucleotide sequence ID" value="NZ_FOLO01000044.1"/>
</dbReference>
<dbReference type="OrthoDB" id="5899712at2"/>
<evidence type="ECO:0000313" key="1">
    <source>
        <dbReference type="EMBL" id="SFD25427.1"/>
    </source>
</evidence>
<proteinExistence type="predicted"/>
<accession>A0A1I1QTV2</accession>
<dbReference type="STRING" id="1123010.SAMN02745724_04002"/>
<sequence>MIVSIIIVLIVALVVVAVWVNAMQQHKEKQEVERRQELAKHKKIIEDTEAILMNSSNIPMSKLLIAVMQKRIHDSLKSMAELSPTSKEIKNRLREAAEKVTNPQTAEGSTSEKVVLPDNEKQIISLVQGIKKLRNLLRSEHSKGRVDTQIFLSEDKRLEKLQLRINIDSQVKRGNAARSANMLGSARQYFEKALNTLNSVTHTDEYVTAKRAELEDSLEEITKELKVTNATDAKKKAAEEQNELDVLFAPKKKW</sequence>
<dbReference type="AlphaFoldDB" id="A0A1I1QTV2"/>